<organism evidence="2 3">
    <name type="scientific">Mesorhizobium muleiense</name>
    <dbReference type="NCBI Taxonomy" id="1004279"/>
    <lineage>
        <taxon>Bacteria</taxon>
        <taxon>Pseudomonadati</taxon>
        <taxon>Pseudomonadota</taxon>
        <taxon>Alphaproteobacteria</taxon>
        <taxon>Hyphomicrobiales</taxon>
        <taxon>Phyllobacteriaceae</taxon>
        <taxon>Mesorhizobium</taxon>
    </lineage>
</organism>
<reference evidence="3" key="1">
    <citation type="submission" date="2016-10" db="EMBL/GenBank/DDBJ databases">
        <authorList>
            <person name="Varghese N."/>
            <person name="Submissions S."/>
        </authorList>
    </citation>
    <scope>NUCLEOTIDE SEQUENCE [LARGE SCALE GENOMIC DNA]</scope>
    <source>
        <strain evidence="3">CGMCC 1.11022</strain>
    </source>
</reference>
<keyword evidence="3" id="KW-1185">Reference proteome</keyword>
<feature type="compositionally biased region" description="Basic residues" evidence="1">
    <location>
        <begin position="134"/>
        <end position="145"/>
    </location>
</feature>
<sequence>MPLRAIHSIAAIQAAPTLARISGLSGRSARPGMAGVEVLSAGHPVDFKVPTAVWHRCASRQKSVAFRAIPKPQTVRTRATPPHHVVSCIDAKRLGVELAARQNKLGAPQDCRVRLVGCVPRRRLPASTGSSRQSPHRARRDAVHRKGYRAAVRQSADAMCPLCWALHQGVRQFPCSTSSRWPAALSAPVAAGLAPCLDAGPDFPVHSALLRSQRLEQRPTWTRPVLEKQIVTQMLVHPDPSHPPARFRRCARRRPQRFIALGVVAPGTAHRMTHARHLKAVRGPAPDLRLARGAQSWPVVQEP</sequence>
<evidence type="ECO:0000313" key="2">
    <source>
        <dbReference type="EMBL" id="SDK09246.1"/>
    </source>
</evidence>
<evidence type="ECO:0000256" key="1">
    <source>
        <dbReference type="SAM" id="MobiDB-lite"/>
    </source>
</evidence>
<dbReference type="EMBL" id="FNEE01000011">
    <property type="protein sequence ID" value="SDK09246.1"/>
    <property type="molecule type" value="Genomic_DNA"/>
</dbReference>
<accession>A0A1G8Z2I3</accession>
<proteinExistence type="predicted"/>
<dbReference type="AlphaFoldDB" id="A0A1G8Z2I3"/>
<protein>
    <submittedName>
        <fullName evidence="2">Uncharacterized protein</fullName>
    </submittedName>
</protein>
<dbReference type="Proteomes" id="UP000198894">
    <property type="component" value="Unassembled WGS sequence"/>
</dbReference>
<name>A0A1G8Z2I3_9HYPH</name>
<evidence type="ECO:0000313" key="3">
    <source>
        <dbReference type="Proteomes" id="UP000198894"/>
    </source>
</evidence>
<feature type="region of interest" description="Disordered" evidence="1">
    <location>
        <begin position="124"/>
        <end position="145"/>
    </location>
</feature>
<gene>
    <name evidence="2" type="ORF">SAMN05428953_111151</name>
</gene>